<dbReference type="HOGENOM" id="CLU_025284_5_0_1"/>
<dbReference type="SUPFAM" id="SSF47769">
    <property type="entry name" value="SAM/Pointed domain"/>
    <property type="match status" value="1"/>
</dbReference>
<dbReference type="Pfam" id="PF00505">
    <property type="entry name" value="HMG_box"/>
    <property type="match status" value="1"/>
</dbReference>
<accession>U1GDE9</accession>
<dbReference type="EMBL" id="KE721397">
    <property type="protein sequence ID" value="ERF69726.1"/>
    <property type="molecule type" value="Genomic_DNA"/>
</dbReference>
<dbReference type="RefSeq" id="XP_007804638.1">
    <property type="nucleotide sequence ID" value="XM_007806447.1"/>
</dbReference>
<feature type="compositionally biased region" description="Basic and acidic residues" evidence="4">
    <location>
        <begin position="95"/>
        <end position="104"/>
    </location>
</feature>
<evidence type="ECO:0000259" key="5">
    <source>
        <dbReference type="PROSITE" id="PS50118"/>
    </source>
</evidence>
<dbReference type="Proteomes" id="UP000019373">
    <property type="component" value="Unassembled WGS sequence"/>
</dbReference>
<gene>
    <name evidence="6" type="ORF">EPUS_09213</name>
</gene>
<keyword evidence="7" id="KW-1185">Reference proteome</keyword>
<feature type="region of interest" description="Disordered" evidence="4">
    <location>
        <begin position="371"/>
        <end position="404"/>
    </location>
</feature>
<dbReference type="GO" id="GO:0010468">
    <property type="term" value="P:regulation of gene expression"/>
    <property type="evidence" value="ECO:0007669"/>
    <property type="project" value="TreeGrafter"/>
</dbReference>
<evidence type="ECO:0000313" key="6">
    <source>
        <dbReference type="EMBL" id="ERF69726.1"/>
    </source>
</evidence>
<reference evidence="7" key="1">
    <citation type="journal article" date="2014" name="BMC Genomics">
        <title>Genome characteristics reveal the impact of lichenization on lichen-forming fungus Endocarpon pusillum Hedwig (Verrucariales, Ascomycota).</title>
        <authorList>
            <person name="Wang Y.-Y."/>
            <person name="Liu B."/>
            <person name="Zhang X.-Y."/>
            <person name="Zhou Q.-M."/>
            <person name="Zhang T."/>
            <person name="Li H."/>
            <person name="Yu Y.-F."/>
            <person name="Zhang X.-L."/>
            <person name="Hao X.-Y."/>
            <person name="Wang M."/>
            <person name="Wang L."/>
            <person name="Wei J.-C."/>
        </authorList>
    </citation>
    <scope>NUCLEOTIDE SEQUENCE [LARGE SCALE GENOMIC DNA]</scope>
    <source>
        <strain evidence="7">Z07020 / HMAS-L-300199</strain>
    </source>
</reference>
<evidence type="ECO:0000313" key="7">
    <source>
        <dbReference type="Proteomes" id="UP000019373"/>
    </source>
</evidence>
<evidence type="ECO:0000256" key="2">
    <source>
        <dbReference type="ARBA" id="ARBA00023242"/>
    </source>
</evidence>
<dbReference type="InterPro" id="IPR001660">
    <property type="entry name" value="SAM"/>
</dbReference>
<feature type="DNA-binding region" description="HMG box" evidence="3">
    <location>
        <begin position="118"/>
        <end position="184"/>
    </location>
</feature>
<organism evidence="6 7">
    <name type="scientific">Endocarpon pusillum (strain Z07020 / HMAS-L-300199)</name>
    <name type="common">Lichen-forming fungus</name>
    <dbReference type="NCBI Taxonomy" id="1263415"/>
    <lineage>
        <taxon>Eukaryota</taxon>
        <taxon>Fungi</taxon>
        <taxon>Dikarya</taxon>
        <taxon>Ascomycota</taxon>
        <taxon>Pezizomycotina</taxon>
        <taxon>Eurotiomycetes</taxon>
        <taxon>Chaetothyriomycetidae</taxon>
        <taxon>Verrucariales</taxon>
        <taxon>Verrucariaceae</taxon>
        <taxon>Endocarpon</taxon>
    </lineage>
</organism>
<proteinExistence type="predicted"/>
<dbReference type="AlphaFoldDB" id="U1GDE9"/>
<dbReference type="Gene3D" id="1.10.150.50">
    <property type="entry name" value="Transcription Factor, Ets-1"/>
    <property type="match status" value="1"/>
</dbReference>
<dbReference type="PROSITE" id="PS50118">
    <property type="entry name" value="HMG_BOX_2"/>
    <property type="match status" value="1"/>
</dbReference>
<feature type="domain" description="HMG box" evidence="5">
    <location>
        <begin position="118"/>
        <end position="184"/>
    </location>
</feature>
<dbReference type="GO" id="GO:0005634">
    <property type="term" value="C:nucleus"/>
    <property type="evidence" value="ECO:0007669"/>
    <property type="project" value="UniProtKB-UniRule"/>
</dbReference>
<evidence type="ECO:0000256" key="4">
    <source>
        <dbReference type="SAM" id="MobiDB-lite"/>
    </source>
</evidence>
<evidence type="ECO:0000256" key="1">
    <source>
        <dbReference type="ARBA" id="ARBA00023125"/>
    </source>
</evidence>
<feature type="compositionally biased region" description="Basic and acidic residues" evidence="4">
    <location>
        <begin position="395"/>
        <end position="404"/>
    </location>
</feature>
<dbReference type="InterPro" id="IPR009071">
    <property type="entry name" value="HMG_box_dom"/>
</dbReference>
<dbReference type="GeneID" id="19244044"/>
<sequence>MTELEVILTRLGLEQYLDSFIVEGFDTWETVLDIQEGDLDALNVKLGHRRKLQREIANHRGVLYERAHGSPTTETSIEAGKTSDAPPKPPNPPGQHERAGTEMKRKYRRHPKPDKHAPERSPSAYVIFSNNVREEVRDQNLSFTDIAKLVGDRWQKLSPEGKEPFESKANDAKEKFNIELAKYKKTNSYKEYAQYIADFKAKHSSVIAEGKRPKFESDSNIGSASGRPTEITVETRPTVSTAHTRDVSIGSVSSASYDSGLPSPKGSTAGLPPTMMGYGMSTNMSHISSLSSTDSPALRSHHRESWLPATPAVQNPSAIVPHQTRGDLPELHSRTGQLSLAPLTANVIAPTVDFGPVTRAAAFPPLLLHQSSGSSVAQSDSSGTSNAAPITPGDEPWRYQLLDDKPRGSNWQRIQIPLLANNPSAHFGPLPPLQSVDRVPNISRDPTQRTLPFPTPSSPHDPKASFRGRPRIQTPLASSQSSDCSSSEPHDELKSPTDNPEQDAANALAVLAYTRR</sequence>
<dbReference type="InterPro" id="IPR036910">
    <property type="entry name" value="HMG_box_dom_sf"/>
</dbReference>
<dbReference type="PANTHER" id="PTHR46040:SF3">
    <property type="entry name" value="HIGH MOBILITY GROUP PROTEIN 2"/>
    <property type="match status" value="1"/>
</dbReference>
<feature type="region of interest" description="Disordered" evidence="4">
    <location>
        <begin position="214"/>
        <end position="247"/>
    </location>
</feature>
<feature type="compositionally biased region" description="Low complexity" evidence="4">
    <location>
        <begin position="371"/>
        <end position="385"/>
    </location>
</feature>
<dbReference type="GO" id="GO:0003677">
    <property type="term" value="F:DNA binding"/>
    <property type="evidence" value="ECO:0007669"/>
    <property type="project" value="UniProtKB-UniRule"/>
</dbReference>
<feature type="compositionally biased region" description="Low complexity" evidence="4">
    <location>
        <begin position="478"/>
        <end position="487"/>
    </location>
</feature>
<keyword evidence="2 3" id="KW-0539">Nucleus</keyword>
<dbReference type="eggNOG" id="KOG0381">
    <property type="taxonomic scope" value="Eukaryota"/>
</dbReference>
<name>U1GDE9_ENDPU</name>
<dbReference type="InterPro" id="IPR051965">
    <property type="entry name" value="ChromReg_NeuronalGeneExpr"/>
</dbReference>
<dbReference type="OrthoDB" id="1919336at2759"/>
<keyword evidence="1 3" id="KW-0238">DNA-binding</keyword>
<protein>
    <recommendedName>
        <fullName evidence="5">HMG box domain-containing protein</fullName>
    </recommendedName>
</protein>
<dbReference type="SUPFAM" id="SSF47095">
    <property type="entry name" value="HMG-box"/>
    <property type="match status" value="1"/>
</dbReference>
<feature type="region of interest" description="Disordered" evidence="4">
    <location>
        <begin position="429"/>
        <end position="504"/>
    </location>
</feature>
<evidence type="ECO:0000256" key="3">
    <source>
        <dbReference type="PROSITE-ProRule" id="PRU00267"/>
    </source>
</evidence>
<dbReference type="Gene3D" id="1.10.30.10">
    <property type="entry name" value="High mobility group box domain"/>
    <property type="match status" value="1"/>
</dbReference>
<dbReference type="Pfam" id="PF00536">
    <property type="entry name" value="SAM_1"/>
    <property type="match status" value="1"/>
</dbReference>
<feature type="region of interest" description="Disordered" evidence="4">
    <location>
        <begin position="252"/>
        <end position="271"/>
    </location>
</feature>
<dbReference type="InterPro" id="IPR013761">
    <property type="entry name" value="SAM/pointed_sf"/>
</dbReference>
<dbReference type="SMART" id="SM00398">
    <property type="entry name" value="HMG"/>
    <property type="match status" value="1"/>
</dbReference>
<feature type="region of interest" description="Disordered" evidence="4">
    <location>
        <begin position="65"/>
        <end position="122"/>
    </location>
</feature>
<dbReference type="PANTHER" id="PTHR46040">
    <property type="entry name" value="HIGH MOBILITY GROUP PROTEIN 2"/>
    <property type="match status" value="1"/>
</dbReference>